<evidence type="ECO:0000256" key="1">
    <source>
        <dbReference type="ARBA" id="ARBA00001961"/>
    </source>
</evidence>
<evidence type="ECO:0000256" key="12">
    <source>
        <dbReference type="ARBA" id="ARBA00023180"/>
    </source>
</evidence>
<dbReference type="OrthoDB" id="420380at2759"/>
<proteinExistence type="inferred from homology"/>
<feature type="chain" id="PRO_5027582163" description="procollagen-proline 4-dioxygenase" evidence="13">
    <location>
        <begin position="21"/>
        <end position="516"/>
    </location>
</feature>
<dbReference type="Gene3D" id="1.25.40.10">
    <property type="entry name" value="Tetratricopeptide repeat domain"/>
    <property type="match status" value="1"/>
</dbReference>
<evidence type="ECO:0000256" key="8">
    <source>
        <dbReference type="ARBA" id="ARBA00022896"/>
    </source>
</evidence>
<dbReference type="InterPro" id="IPR006620">
    <property type="entry name" value="Pro_4_hyd_alph"/>
</dbReference>
<evidence type="ECO:0000256" key="13">
    <source>
        <dbReference type="SAM" id="SignalP"/>
    </source>
</evidence>
<evidence type="ECO:0000256" key="3">
    <source>
        <dbReference type="ARBA" id="ARBA00004319"/>
    </source>
</evidence>
<protein>
    <recommendedName>
        <fullName evidence="5">procollagen-proline 4-dioxygenase</fullName>
        <ecNumber evidence="5">1.14.11.2</ecNumber>
    </recommendedName>
</protein>
<dbReference type="InterPro" id="IPR011990">
    <property type="entry name" value="TPR-like_helical_dom_sf"/>
</dbReference>
<evidence type="ECO:0000256" key="4">
    <source>
        <dbReference type="ARBA" id="ARBA00006511"/>
    </source>
</evidence>
<keyword evidence="10" id="KW-0560">Oxidoreductase</keyword>
<dbReference type="SMART" id="SM00702">
    <property type="entry name" value="P4Hc"/>
    <property type="match status" value="1"/>
</dbReference>
<comment type="function">
    <text evidence="2">Catalyzes the post-translational formation of 4-hydroxyproline in -Xaa-Pro-Gly- sequences in collagens and other proteins.</text>
</comment>
<keyword evidence="6" id="KW-0479">Metal-binding</keyword>
<evidence type="ECO:0000256" key="9">
    <source>
        <dbReference type="ARBA" id="ARBA00022964"/>
    </source>
</evidence>
<keyword evidence="15" id="KW-1185">Reference proteome</keyword>
<accession>A0A6P4J732</accession>
<evidence type="ECO:0000256" key="7">
    <source>
        <dbReference type="ARBA" id="ARBA00022824"/>
    </source>
</evidence>
<keyword evidence="8" id="KW-0847">Vitamin C</keyword>
<dbReference type="GO" id="GO:0031418">
    <property type="term" value="F:L-ascorbic acid binding"/>
    <property type="evidence" value="ECO:0007669"/>
    <property type="project" value="UniProtKB-KW"/>
</dbReference>
<comment type="cofactor">
    <cofactor evidence="1">
        <name>L-ascorbate</name>
        <dbReference type="ChEBI" id="CHEBI:38290"/>
    </cofactor>
</comment>
<dbReference type="EC" id="1.14.11.2" evidence="5"/>
<keyword evidence="12" id="KW-0325">Glycoprotein</keyword>
<dbReference type="GeneID" id="108080608"/>
<evidence type="ECO:0000259" key="14">
    <source>
        <dbReference type="PROSITE" id="PS51471"/>
    </source>
</evidence>
<evidence type="ECO:0000256" key="5">
    <source>
        <dbReference type="ARBA" id="ARBA00012269"/>
    </source>
</evidence>
<gene>
    <name evidence="16" type="primary">LOC108080608</name>
</gene>
<dbReference type="Gene3D" id="2.60.120.620">
    <property type="entry name" value="q2cbj1_9rhob like domain"/>
    <property type="match status" value="1"/>
</dbReference>
<dbReference type="Pfam" id="PF08336">
    <property type="entry name" value="P4Ha_N"/>
    <property type="match status" value="1"/>
</dbReference>
<dbReference type="PANTHER" id="PTHR10869:SF216">
    <property type="entry name" value="PROCOLLAGEN-PROLINE 4-DIOXYGENASE"/>
    <property type="match status" value="1"/>
</dbReference>
<dbReference type="RefSeq" id="XP_017030919.1">
    <property type="nucleotide sequence ID" value="XM_017175430.3"/>
</dbReference>
<dbReference type="AlphaFoldDB" id="A0A6P4J732"/>
<dbReference type="PANTHER" id="PTHR10869">
    <property type="entry name" value="PROLYL 4-HYDROXYLASE ALPHA SUBUNIT"/>
    <property type="match status" value="1"/>
</dbReference>
<dbReference type="GO" id="GO:0004656">
    <property type="term" value="F:procollagen-proline 4-dioxygenase activity"/>
    <property type="evidence" value="ECO:0007669"/>
    <property type="project" value="UniProtKB-EC"/>
</dbReference>
<dbReference type="PROSITE" id="PS51471">
    <property type="entry name" value="FE2OG_OXY"/>
    <property type="match status" value="1"/>
</dbReference>
<dbReference type="InterPro" id="IPR013547">
    <property type="entry name" value="P4H_N"/>
</dbReference>
<dbReference type="InterPro" id="IPR005123">
    <property type="entry name" value="Oxoglu/Fe-dep_dioxygenase_dom"/>
</dbReference>
<feature type="domain" description="Fe2OG dioxygenase" evidence="14">
    <location>
        <begin position="388"/>
        <end position="496"/>
    </location>
</feature>
<keyword evidence="7" id="KW-0256">Endoplasmic reticulum</keyword>
<keyword evidence="11" id="KW-0408">Iron</keyword>
<comment type="similarity">
    <text evidence="4">Belongs to the P4HA family.</text>
</comment>
<evidence type="ECO:0000313" key="15">
    <source>
        <dbReference type="Proteomes" id="UP001652661"/>
    </source>
</evidence>
<comment type="subcellular location">
    <subcellularLocation>
        <location evidence="3">Endoplasmic reticulum lumen</location>
    </subcellularLocation>
</comment>
<dbReference type="Proteomes" id="UP001652661">
    <property type="component" value="Chromosome 3L"/>
</dbReference>
<evidence type="ECO:0000256" key="6">
    <source>
        <dbReference type="ARBA" id="ARBA00022723"/>
    </source>
</evidence>
<dbReference type="GO" id="GO:0005788">
    <property type="term" value="C:endoplasmic reticulum lumen"/>
    <property type="evidence" value="ECO:0007669"/>
    <property type="project" value="UniProtKB-SubCell"/>
</dbReference>
<evidence type="ECO:0000313" key="16">
    <source>
        <dbReference type="RefSeq" id="XP_017030919.1"/>
    </source>
</evidence>
<keyword evidence="9" id="KW-0223">Dioxygenase</keyword>
<evidence type="ECO:0000256" key="2">
    <source>
        <dbReference type="ARBA" id="ARBA00002035"/>
    </source>
</evidence>
<dbReference type="Gene3D" id="6.10.140.1460">
    <property type="match status" value="1"/>
</dbReference>
<dbReference type="Pfam" id="PF13640">
    <property type="entry name" value="2OG-FeII_Oxy_3"/>
    <property type="match status" value="1"/>
</dbReference>
<evidence type="ECO:0000256" key="10">
    <source>
        <dbReference type="ARBA" id="ARBA00023002"/>
    </source>
</evidence>
<sequence>MGAMLKALTLIFLFALPAKPDTNVENEEPFDPNKEYYSTSVLGLIKVFELEREFMENFTLYADALQEKANNLKSYLDALKRPRYTTHEERETFVSQPLNAFSLIRRLNQDWPKLQNYIKKSVGLKHLNAMKEMLTKAPDDHDLNETLKGMHRIETTYDLQPRDIANGLLQSQQFNYKLTARECLVLALHKFESGDYQRSLKWFKAALEHKAVGNDENEENAFETFVRTVVQRTFSLSNQSLENETLQQLLNQKFQTPMEEFISSQLRKWDMENSTTTNTAHNIGCRGLFPKRSNGLVCRYNSTTTPFLKLAPLKMEELSLDPYMVMYHDVISNKEIADLKGEIKEEMGNGWADRYEVVDRVYWTREESAIRKRINNRITDMTGFDVREFPALQLANFGVGGYFKPHHDYFTERILEIEPNNPLGDRIGSLIIYAGDLSQGGQTLFPEIEVAVEPKKGNSLFWFNTFDDARPDPRSLHSVCPVIVGSRWTVTKWLHYIPQIFIKPCHPKVQNITLNA</sequence>
<reference evidence="16" key="1">
    <citation type="submission" date="2025-08" db="UniProtKB">
        <authorList>
            <consortium name="RefSeq"/>
        </authorList>
    </citation>
    <scope>IDENTIFICATION</scope>
    <source>
        <strain evidence="16">14028-0561.14</strain>
        <tissue evidence="16">Whole fly</tissue>
    </source>
</reference>
<feature type="signal peptide" evidence="13">
    <location>
        <begin position="1"/>
        <end position="20"/>
    </location>
</feature>
<evidence type="ECO:0000256" key="11">
    <source>
        <dbReference type="ARBA" id="ARBA00023004"/>
    </source>
</evidence>
<name>A0A6P4J732_DROKI</name>
<organism evidence="15 16">
    <name type="scientific">Drosophila kikkawai</name>
    <name type="common">Fruit fly</name>
    <dbReference type="NCBI Taxonomy" id="30033"/>
    <lineage>
        <taxon>Eukaryota</taxon>
        <taxon>Metazoa</taxon>
        <taxon>Ecdysozoa</taxon>
        <taxon>Arthropoda</taxon>
        <taxon>Hexapoda</taxon>
        <taxon>Insecta</taxon>
        <taxon>Pterygota</taxon>
        <taxon>Neoptera</taxon>
        <taxon>Endopterygota</taxon>
        <taxon>Diptera</taxon>
        <taxon>Brachycera</taxon>
        <taxon>Muscomorpha</taxon>
        <taxon>Ephydroidea</taxon>
        <taxon>Drosophilidae</taxon>
        <taxon>Drosophila</taxon>
        <taxon>Sophophora</taxon>
    </lineage>
</organism>
<dbReference type="GO" id="GO:0005506">
    <property type="term" value="F:iron ion binding"/>
    <property type="evidence" value="ECO:0007669"/>
    <property type="project" value="InterPro"/>
</dbReference>
<dbReference type="InterPro" id="IPR045054">
    <property type="entry name" value="P4HA-like"/>
</dbReference>
<dbReference type="InterPro" id="IPR044862">
    <property type="entry name" value="Pro_4_hyd_alph_FE2OG_OXY"/>
</dbReference>
<keyword evidence="13" id="KW-0732">Signal</keyword>